<evidence type="ECO:0000256" key="1">
    <source>
        <dbReference type="SAM" id="MobiDB-lite"/>
    </source>
</evidence>
<evidence type="ECO:0000313" key="2">
    <source>
        <dbReference type="EMBL" id="EPE30008.1"/>
    </source>
</evidence>
<reference evidence="2 3" key="1">
    <citation type="journal article" date="2013" name="BMC Genomics">
        <title>Genomics-driven discovery of the pneumocandin biosynthetic gene cluster in the fungus Glarea lozoyensis.</title>
        <authorList>
            <person name="Chen L."/>
            <person name="Yue Q."/>
            <person name="Zhang X."/>
            <person name="Xiang M."/>
            <person name="Wang C."/>
            <person name="Li S."/>
            <person name="Che Y."/>
            <person name="Ortiz-Lopez F.J."/>
            <person name="Bills G.F."/>
            <person name="Liu X."/>
            <person name="An Z."/>
        </authorList>
    </citation>
    <scope>NUCLEOTIDE SEQUENCE [LARGE SCALE GENOMIC DNA]</scope>
    <source>
        <strain evidence="3">ATCC 20868 / MF5171</strain>
    </source>
</reference>
<dbReference type="OMA" id="WICWEYE"/>
<dbReference type="Proteomes" id="UP000016922">
    <property type="component" value="Unassembled WGS sequence"/>
</dbReference>
<organism evidence="2 3">
    <name type="scientific">Glarea lozoyensis (strain ATCC 20868 / MF5171)</name>
    <dbReference type="NCBI Taxonomy" id="1116229"/>
    <lineage>
        <taxon>Eukaryota</taxon>
        <taxon>Fungi</taxon>
        <taxon>Dikarya</taxon>
        <taxon>Ascomycota</taxon>
        <taxon>Pezizomycotina</taxon>
        <taxon>Leotiomycetes</taxon>
        <taxon>Helotiales</taxon>
        <taxon>Helotiaceae</taxon>
        <taxon>Glarea</taxon>
    </lineage>
</organism>
<dbReference type="RefSeq" id="XP_008084117.1">
    <property type="nucleotide sequence ID" value="XM_008085926.1"/>
</dbReference>
<feature type="region of interest" description="Disordered" evidence="1">
    <location>
        <begin position="135"/>
        <end position="163"/>
    </location>
</feature>
<sequence>MPEMVETSKPSFAAITPPPPIFDPAITYSPPRKTSPAPLLPSTNPSSPPPATAEPPPPPYTLASAPNPGFCLLAFSERHANRTPGGGMTASQYYAPCAACGAVIGDEITAGYKEGWRWIDPSVNFRWESHLPKTTRKGNQEMAEKGNGNEVDLETGEATRHGDGESLSCWICWEYEEKFVEPMGADDWYLHMKRHFKDDGFRICVGKTGGMQRRRNCGVSSCPKIHS</sequence>
<dbReference type="OrthoDB" id="3444944at2759"/>
<gene>
    <name evidence="2" type="ORF">GLAREA_01168</name>
</gene>
<feature type="compositionally biased region" description="Low complexity" evidence="1">
    <location>
        <begin position="34"/>
        <end position="45"/>
    </location>
</feature>
<dbReference type="KEGG" id="glz:GLAREA_01168"/>
<feature type="compositionally biased region" description="Pro residues" evidence="1">
    <location>
        <begin position="46"/>
        <end position="60"/>
    </location>
</feature>
<dbReference type="AlphaFoldDB" id="S3DUA5"/>
<name>S3DUA5_GLAL2</name>
<dbReference type="GeneID" id="19460226"/>
<evidence type="ECO:0000313" key="3">
    <source>
        <dbReference type="Proteomes" id="UP000016922"/>
    </source>
</evidence>
<feature type="region of interest" description="Disordered" evidence="1">
    <location>
        <begin position="1"/>
        <end position="63"/>
    </location>
</feature>
<keyword evidence="3" id="KW-1185">Reference proteome</keyword>
<accession>S3DUA5</accession>
<dbReference type="HOGENOM" id="CLU_106370_0_0_1"/>
<proteinExistence type="predicted"/>
<protein>
    <submittedName>
        <fullName evidence="2">Uncharacterized protein</fullName>
    </submittedName>
</protein>
<dbReference type="EMBL" id="KE145367">
    <property type="protein sequence ID" value="EPE30008.1"/>
    <property type="molecule type" value="Genomic_DNA"/>
</dbReference>